<comment type="function">
    <text evidence="5">Required for morphogenesis and for the elongation of the flagellar filament by facilitating polymerization of the flagellin monomers at the tip of growing filament. Forms a capping structure, which prevents flagellin subunits (transported through the central channel of the flagellum) from leaking out without polymerization at the distal end.</text>
</comment>
<evidence type="ECO:0000259" key="7">
    <source>
        <dbReference type="Pfam" id="PF07195"/>
    </source>
</evidence>
<dbReference type="InterPro" id="IPR003481">
    <property type="entry name" value="FliD_N"/>
</dbReference>
<proteinExistence type="inferred from homology"/>
<gene>
    <name evidence="8" type="primary">fliD</name>
    <name evidence="8" type="ORF">HZI73_03775</name>
</gene>
<dbReference type="GO" id="GO:0009421">
    <property type="term" value="C:bacterial-type flagellum filament cap"/>
    <property type="evidence" value="ECO:0007669"/>
    <property type="project" value="InterPro"/>
</dbReference>
<dbReference type="PANTHER" id="PTHR30288">
    <property type="entry name" value="FLAGELLAR CAP/ASSEMBLY PROTEIN FLID"/>
    <property type="match status" value="1"/>
</dbReference>
<keyword evidence="8" id="KW-0966">Cell projection</keyword>
<organism evidence="8 9">
    <name type="scientific">Vallitalea pronyensis</name>
    <dbReference type="NCBI Taxonomy" id="1348613"/>
    <lineage>
        <taxon>Bacteria</taxon>
        <taxon>Bacillati</taxon>
        <taxon>Bacillota</taxon>
        <taxon>Clostridia</taxon>
        <taxon>Lachnospirales</taxon>
        <taxon>Vallitaleaceae</taxon>
        <taxon>Vallitalea</taxon>
    </lineage>
</organism>
<reference evidence="8" key="1">
    <citation type="submission" date="2020-07" db="EMBL/GenBank/DDBJ databases">
        <title>Vallitalea pronyensis genome.</title>
        <authorList>
            <person name="Postec A."/>
        </authorList>
    </citation>
    <scope>NUCLEOTIDE SEQUENCE</scope>
    <source>
        <strain evidence="8">FatNI3</strain>
    </source>
</reference>
<feature type="domain" description="Flagellar hook-associated protein 2 C-terminal" evidence="7">
    <location>
        <begin position="226"/>
        <end position="485"/>
    </location>
</feature>
<evidence type="ECO:0000256" key="4">
    <source>
        <dbReference type="ARBA" id="ARBA00023143"/>
    </source>
</evidence>
<name>A0A8J8MHR3_9FIRM</name>
<evidence type="ECO:0000256" key="3">
    <source>
        <dbReference type="ARBA" id="ARBA00023054"/>
    </source>
</evidence>
<dbReference type="GO" id="GO:0009424">
    <property type="term" value="C:bacterial-type flagellum hook"/>
    <property type="evidence" value="ECO:0007669"/>
    <property type="project" value="UniProtKB-UniRule"/>
</dbReference>
<feature type="domain" description="Flagellar hook-associated protein 2 N-terminal" evidence="6">
    <location>
        <begin position="10"/>
        <end position="106"/>
    </location>
</feature>
<evidence type="ECO:0000256" key="5">
    <source>
        <dbReference type="RuleBase" id="RU362066"/>
    </source>
</evidence>
<keyword evidence="8" id="KW-0282">Flagellum</keyword>
<evidence type="ECO:0000313" key="9">
    <source>
        <dbReference type="Proteomes" id="UP000683246"/>
    </source>
</evidence>
<keyword evidence="3 5" id="KW-0175">Coiled coil</keyword>
<dbReference type="InterPro" id="IPR010809">
    <property type="entry name" value="FliD_C"/>
</dbReference>
<dbReference type="PANTHER" id="PTHR30288:SF0">
    <property type="entry name" value="FLAGELLAR HOOK-ASSOCIATED PROTEIN 2"/>
    <property type="match status" value="1"/>
</dbReference>
<feature type="coiled-coil region" evidence="5">
    <location>
        <begin position="441"/>
        <end position="468"/>
    </location>
</feature>
<sequence>MAIQFSGLASGLDTDAIIKDLMNAERMKVEKIQKQKTKLEWKKDIWQDMNSKLYSFFTKHVYALKSSGTYMKKNAYSSNEVAISAKATIKATNGNHTITVNRLAKGSFLTGNKIELDKNGAAITSTSLAEELIDFGGVTKKTISISLDNGTTYTDIEIEKTDSIASVVKKIKENVEGVNVSFDDNFNRLMMSTKKQGDGNQIVVAGDDTLLTGLGLLAGNRTGTIGEDAEFVYNTTTLTSSSNEVTIDGLTLTLKAEGVTANISVNQDSEAIYDNVKEFVTEYNKLLTEINEKIYADKATGYEPLTQEEKKAMSEDEVKLYEEKIKKSLLRRDSILFRLRDSMRNILTNSSGIDTTGFTYSHLLDLGIVTGDYKEKGILHINGDEDDALYAPKKNALKEAIENDPEKVSELLNALGDKLYSTMQEKMKSTKVSSALTFFSDKLMTEDIDDYKDKISELEERLIQVEQRYYRQFTAMEQAIQAMNNQSASLASMLGGGA</sequence>
<comment type="similarity">
    <text evidence="1 5">Belongs to the FliD family.</text>
</comment>
<comment type="subcellular location">
    <subcellularLocation>
        <location evidence="5">Secreted</location>
    </subcellularLocation>
    <subcellularLocation>
        <location evidence="5">Bacterial flagellum</location>
    </subcellularLocation>
</comment>
<comment type="subunit">
    <text evidence="2 5">Homopentamer.</text>
</comment>
<dbReference type="GO" id="GO:0007155">
    <property type="term" value="P:cell adhesion"/>
    <property type="evidence" value="ECO:0007669"/>
    <property type="project" value="InterPro"/>
</dbReference>
<dbReference type="Pfam" id="PF07195">
    <property type="entry name" value="FliD_C"/>
    <property type="match status" value="1"/>
</dbReference>
<dbReference type="Proteomes" id="UP000683246">
    <property type="component" value="Chromosome"/>
</dbReference>
<dbReference type="GO" id="GO:0071973">
    <property type="term" value="P:bacterial-type flagellum-dependent cell motility"/>
    <property type="evidence" value="ECO:0007669"/>
    <property type="project" value="TreeGrafter"/>
</dbReference>
<keyword evidence="9" id="KW-1185">Reference proteome</keyword>
<evidence type="ECO:0000256" key="2">
    <source>
        <dbReference type="ARBA" id="ARBA00011255"/>
    </source>
</evidence>
<dbReference type="InterPro" id="IPR010810">
    <property type="entry name" value="Flagellin_hook_IN_motif"/>
</dbReference>
<keyword evidence="8" id="KW-0969">Cilium</keyword>
<dbReference type="KEGG" id="vpy:HZI73_03775"/>
<dbReference type="RefSeq" id="WP_212696928.1">
    <property type="nucleotide sequence ID" value="NZ_CP058649.1"/>
</dbReference>
<evidence type="ECO:0000313" key="8">
    <source>
        <dbReference type="EMBL" id="QUI21458.1"/>
    </source>
</evidence>
<dbReference type="EMBL" id="CP058649">
    <property type="protein sequence ID" value="QUI21458.1"/>
    <property type="molecule type" value="Genomic_DNA"/>
</dbReference>
<accession>A0A8J8MHR3</accession>
<dbReference type="Pfam" id="PF07196">
    <property type="entry name" value="Flagellin_IN"/>
    <property type="match status" value="1"/>
</dbReference>
<dbReference type="InterPro" id="IPR040026">
    <property type="entry name" value="FliD"/>
</dbReference>
<evidence type="ECO:0000256" key="1">
    <source>
        <dbReference type="ARBA" id="ARBA00009764"/>
    </source>
</evidence>
<protein>
    <recommendedName>
        <fullName evidence="5">Flagellar hook-associated protein 2</fullName>
        <shortName evidence="5">HAP2</shortName>
    </recommendedName>
    <alternativeName>
        <fullName evidence="5">Flagellar cap protein</fullName>
    </alternativeName>
</protein>
<dbReference type="Pfam" id="PF02465">
    <property type="entry name" value="FliD_N"/>
    <property type="match status" value="1"/>
</dbReference>
<keyword evidence="4 5" id="KW-0975">Bacterial flagellum</keyword>
<keyword evidence="5" id="KW-0964">Secreted</keyword>
<evidence type="ECO:0000259" key="6">
    <source>
        <dbReference type="Pfam" id="PF02465"/>
    </source>
</evidence>
<dbReference type="GO" id="GO:0005576">
    <property type="term" value="C:extracellular region"/>
    <property type="evidence" value="ECO:0007669"/>
    <property type="project" value="UniProtKB-SubCell"/>
</dbReference>
<dbReference type="AlphaFoldDB" id="A0A8J8MHR3"/>